<feature type="non-terminal residue" evidence="2">
    <location>
        <position position="59"/>
    </location>
</feature>
<organism evidence="2">
    <name type="scientific">marine metagenome</name>
    <dbReference type="NCBI Taxonomy" id="408172"/>
    <lineage>
        <taxon>unclassified sequences</taxon>
        <taxon>metagenomes</taxon>
        <taxon>ecological metagenomes</taxon>
    </lineage>
</organism>
<name>A0A382GN46_9ZZZZ</name>
<dbReference type="EMBL" id="UINC01056323">
    <property type="protein sequence ID" value="SVB76214.1"/>
    <property type="molecule type" value="Genomic_DNA"/>
</dbReference>
<evidence type="ECO:0000313" key="2">
    <source>
        <dbReference type="EMBL" id="SVB76214.1"/>
    </source>
</evidence>
<gene>
    <name evidence="2" type="ORF">METZ01_LOCUS229068</name>
</gene>
<proteinExistence type="predicted"/>
<reference evidence="2" key="1">
    <citation type="submission" date="2018-05" db="EMBL/GenBank/DDBJ databases">
        <authorList>
            <person name="Lanie J.A."/>
            <person name="Ng W.-L."/>
            <person name="Kazmierczak K.M."/>
            <person name="Andrzejewski T.M."/>
            <person name="Davidsen T.M."/>
            <person name="Wayne K.J."/>
            <person name="Tettelin H."/>
            <person name="Glass J.I."/>
            <person name="Rusch D."/>
            <person name="Podicherti R."/>
            <person name="Tsui H.-C.T."/>
            <person name="Winkler M.E."/>
        </authorList>
    </citation>
    <scope>NUCLEOTIDE SEQUENCE</scope>
</reference>
<sequence length="59" mass="5952">PHSTPGCPNGLTGSGSASSSTRCRTVEQTQRAVPPGATPSGRCSPGCARSWIWTLPPSG</sequence>
<dbReference type="AlphaFoldDB" id="A0A382GN46"/>
<accession>A0A382GN46</accession>
<feature type="non-terminal residue" evidence="2">
    <location>
        <position position="1"/>
    </location>
</feature>
<protein>
    <submittedName>
        <fullName evidence="2">Uncharacterized protein</fullName>
    </submittedName>
</protein>
<feature type="region of interest" description="Disordered" evidence="1">
    <location>
        <begin position="1"/>
        <end position="43"/>
    </location>
</feature>
<evidence type="ECO:0000256" key="1">
    <source>
        <dbReference type="SAM" id="MobiDB-lite"/>
    </source>
</evidence>
<feature type="compositionally biased region" description="Polar residues" evidence="1">
    <location>
        <begin position="22"/>
        <end position="31"/>
    </location>
</feature>